<reference evidence="3 4" key="1">
    <citation type="submission" date="2023-08" db="EMBL/GenBank/DDBJ databases">
        <authorList>
            <person name="Palmer J.M."/>
        </authorList>
    </citation>
    <scope>NUCLEOTIDE SEQUENCE [LARGE SCALE GENOMIC DNA]</scope>
    <source>
        <strain evidence="3 4">TWF481</strain>
    </source>
</reference>
<evidence type="ECO:0000256" key="2">
    <source>
        <dbReference type="SAM" id="SignalP"/>
    </source>
</evidence>
<feature type="region of interest" description="Disordered" evidence="1">
    <location>
        <begin position="332"/>
        <end position="425"/>
    </location>
</feature>
<organism evidence="3 4">
    <name type="scientific">Arthrobotrys musiformis</name>
    <dbReference type="NCBI Taxonomy" id="47236"/>
    <lineage>
        <taxon>Eukaryota</taxon>
        <taxon>Fungi</taxon>
        <taxon>Dikarya</taxon>
        <taxon>Ascomycota</taxon>
        <taxon>Pezizomycotina</taxon>
        <taxon>Orbiliomycetes</taxon>
        <taxon>Orbiliales</taxon>
        <taxon>Orbiliaceae</taxon>
        <taxon>Arthrobotrys</taxon>
    </lineage>
</organism>
<feature type="signal peptide" evidence="2">
    <location>
        <begin position="1"/>
        <end position="33"/>
    </location>
</feature>
<keyword evidence="2" id="KW-0732">Signal</keyword>
<feature type="compositionally biased region" description="Polar residues" evidence="1">
    <location>
        <begin position="346"/>
        <end position="355"/>
    </location>
</feature>
<keyword evidence="4" id="KW-1185">Reference proteome</keyword>
<protein>
    <submittedName>
        <fullName evidence="3">Uncharacterized protein</fullName>
    </submittedName>
</protein>
<evidence type="ECO:0000313" key="3">
    <source>
        <dbReference type="EMBL" id="KAK6512259.1"/>
    </source>
</evidence>
<gene>
    <name evidence="3" type="ORF">TWF481_001149</name>
</gene>
<accession>A0AAV9WQQ9</accession>
<feature type="compositionally biased region" description="Acidic residues" evidence="1">
    <location>
        <begin position="108"/>
        <end position="124"/>
    </location>
</feature>
<evidence type="ECO:0000313" key="4">
    <source>
        <dbReference type="Proteomes" id="UP001370758"/>
    </source>
</evidence>
<dbReference type="AlphaFoldDB" id="A0AAV9WQQ9"/>
<dbReference type="Proteomes" id="UP001370758">
    <property type="component" value="Unassembled WGS sequence"/>
</dbReference>
<feature type="compositionally biased region" description="Basic and acidic residues" evidence="1">
    <location>
        <begin position="386"/>
        <end position="397"/>
    </location>
</feature>
<sequence>MKIGSMHRHTAGQLWPAFLSAFLLFLPITLVSGSPLGPDIENKTALASINIVDNYTFTEGHQPPKSNGINLNITGINVTGINVTNTTTPTPVLKAALEEELDRRANGDDEDEDGEYELEDDEDPHDSADMHDPVTLWDFFTSDGFRVECLSARFVLGIVPHNNNPNLPISQWPPWSRIRGSWRARTHSVLSYQERCRNCRCTHQGVMIMNPIMGVRGINGGPRQCWNQLVVDTCVTAAGCFCTATLTQPSDIPVTASAKEIQDALDEIPLGIKLRHSNYKYLHHDGTEFGFTPFQPDPNYIIDRRPGEEFSPAPPTKLSASGKIQYLVPGTKEPYYLEGPDPPDTGRQTFGNSPLSLLFPNQAPGSGKSFKRDVSSEAPGPGTSSWDKDQTLKDALKGEASSPASKDDSALGSDATKPTKTVGLP</sequence>
<evidence type="ECO:0000256" key="1">
    <source>
        <dbReference type="SAM" id="MobiDB-lite"/>
    </source>
</evidence>
<feature type="chain" id="PRO_5043922922" evidence="2">
    <location>
        <begin position="34"/>
        <end position="425"/>
    </location>
</feature>
<comment type="caution">
    <text evidence="3">The sequence shown here is derived from an EMBL/GenBank/DDBJ whole genome shotgun (WGS) entry which is preliminary data.</text>
</comment>
<dbReference type="EMBL" id="JAVHJL010000001">
    <property type="protein sequence ID" value="KAK6512259.1"/>
    <property type="molecule type" value="Genomic_DNA"/>
</dbReference>
<feature type="region of interest" description="Disordered" evidence="1">
    <location>
        <begin position="98"/>
        <end position="130"/>
    </location>
</feature>
<name>A0AAV9WQQ9_9PEZI</name>
<proteinExistence type="predicted"/>